<proteinExistence type="predicted"/>
<feature type="chain" id="PRO_5015583431" description="Porin" evidence="2">
    <location>
        <begin position="20"/>
        <end position="649"/>
    </location>
</feature>
<feature type="region of interest" description="Disordered" evidence="1">
    <location>
        <begin position="29"/>
        <end position="53"/>
    </location>
</feature>
<organism evidence="3 4">
    <name type="scientific">Flavobacterium pallidum</name>
    <dbReference type="NCBI Taxonomy" id="2172098"/>
    <lineage>
        <taxon>Bacteria</taxon>
        <taxon>Pseudomonadati</taxon>
        <taxon>Bacteroidota</taxon>
        <taxon>Flavobacteriia</taxon>
        <taxon>Flavobacteriales</taxon>
        <taxon>Flavobacteriaceae</taxon>
        <taxon>Flavobacterium</taxon>
    </lineage>
</organism>
<protein>
    <recommendedName>
        <fullName evidence="5">Porin</fullName>
    </recommendedName>
</protein>
<dbReference type="OrthoDB" id="9812454at2"/>
<dbReference type="KEGG" id="fpal:HYN49_06885"/>
<dbReference type="Pfam" id="PF14121">
    <property type="entry name" value="Porin_10"/>
    <property type="match status" value="1"/>
</dbReference>
<dbReference type="Proteomes" id="UP000244937">
    <property type="component" value="Chromosome"/>
</dbReference>
<name>A0A2S1SGW3_9FLAO</name>
<evidence type="ECO:0000256" key="1">
    <source>
        <dbReference type="SAM" id="MobiDB-lite"/>
    </source>
</evidence>
<feature type="signal peptide" evidence="2">
    <location>
        <begin position="1"/>
        <end position="19"/>
    </location>
</feature>
<reference evidence="3 4" key="1">
    <citation type="submission" date="2018-05" db="EMBL/GenBank/DDBJ databases">
        <title>Genome sequencing of Flavobacterium sp. HYN0049.</title>
        <authorList>
            <person name="Yi H."/>
            <person name="Baek C."/>
        </authorList>
    </citation>
    <scope>NUCLEOTIDE SEQUENCE [LARGE SCALE GENOMIC DNA]</scope>
    <source>
        <strain evidence="3 4">HYN0049</strain>
    </source>
</reference>
<accession>A0A2S1SGW3</accession>
<keyword evidence="4" id="KW-1185">Reference proteome</keyword>
<feature type="compositionally biased region" description="Polar residues" evidence="1">
    <location>
        <begin position="34"/>
        <end position="51"/>
    </location>
</feature>
<evidence type="ECO:0000256" key="2">
    <source>
        <dbReference type="SAM" id="SignalP"/>
    </source>
</evidence>
<keyword evidence="2" id="KW-0732">Signal</keyword>
<evidence type="ECO:0008006" key="5">
    <source>
        <dbReference type="Google" id="ProtNLM"/>
    </source>
</evidence>
<dbReference type="InterPro" id="IPR025631">
    <property type="entry name" value="Porin_10"/>
</dbReference>
<dbReference type="EMBL" id="CP029187">
    <property type="protein sequence ID" value="AWI25643.1"/>
    <property type="molecule type" value="Genomic_DNA"/>
</dbReference>
<evidence type="ECO:0000313" key="4">
    <source>
        <dbReference type="Proteomes" id="UP000244937"/>
    </source>
</evidence>
<dbReference type="AlphaFoldDB" id="A0A2S1SGW3"/>
<evidence type="ECO:0000313" key="3">
    <source>
        <dbReference type="EMBL" id="AWI25643.1"/>
    </source>
</evidence>
<sequence length="649" mass="75258">MTKKLFVFLIFMMGISVFAQKTLNKTDQKLQPLPTGNTADTSSKNSKSTADNGPKATIDMYKVITLERDTTAIDTSLTIYKDYIFNYLRKDNFGLLPFANDGQTYNTLQYSLKAYSPYPEFGFRAKHFNYLEVNDIRYFSVPTPLTELYFKTVQEQGQSLDAFITLNTHERLNFSIAYKGLRSLGKYVNQLASTGNFRFTANYVTKSGRYVLNAHFTGQDLLNQENGGIINTQDFESGNDDFKDRARLEVYLKDAESFLKGNRYFIDHAFRINQNDNENNLYLTHQFNFENKIFEFREPTVSDRFGDSYVATGINDKTSYSRLYNKVGAIYENKTLGQIGFYLDDFNYNYHYNTIIVNSAGIVPSQIKDGINTFGAQYAYRKKSWKGKALYSNSITNQGLSNIDISLSWQPDDYNTVSFRVQKMNKLPDVNYNLYQSSYVAYNWSNDFKNEKINNLIVKADTQWAAAELQLSVFKDQLYYSNDSADPKVLLVSPKQYGNTINYLSLKVSKEIQYGRFALDNTLLYQKTAQDDDVLNVPQLVTRNTLYYSGYFFKKAMFVQTGFTFSYFTKYFANDYNPVLGEFYVQNQKEIGNFPMVDFFVNARVRQTRIYLKAEHFNSAMTGNDFYSAPNYPYRDFVIRFGLVWNFFQ</sequence>
<gene>
    <name evidence="3" type="ORF">HYN49_06885</name>
</gene>